<evidence type="ECO:0000313" key="4">
    <source>
        <dbReference type="Proteomes" id="UP000801492"/>
    </source>
</evidence>
<dbReference type="EMBL" id="VTPC01002362">
    <property type="protein sequence ID" value="KAF2900137.1"/>
    <property type="molecule type" value="Genomic_DNA"/>
</dbReference>
<dbReference type="PANTHER" id="PTHR11188">
    <property type="entry name" value="ARRESTIN DOMAIN CONTAINING PROTEIN"/>
    <property type="match status" value="1"/>
</dbReference>
<dbReference type="InterPro" id="IPR050357">
    <property type="entry name" value="Arrestin_domain-protein"/>
</dbReference>
<reference evidence="3" key="1">
    <citation type="submission" date="2019-08" db="EMBL/GenBank/DDBJ databases">
        <title>The genome of the North American firefly Photinus pyralis.</title>
        <authorList>
            <consortium name="Photinus pyralis genome working group"/>
            <person name="Fallon T.R."/>
            <person name="Sander Lower S.E."/>
            <person name="Weng J.-K."/>
        </authorList>
    </citation>
    <scope>NUCLEOTIDE SEQUENCE</scope>
    <source>
        <strain evidence="3">TRF0915ILg1</strain>
        <tissue evidence="3">Whole body</tissue>
    </source>
</reference>
<dbReference type="OrthoDB" id="6784654at2759"/>
<dbReference type="AlphaFoldDB" id="A0A8K0DAR9"/>
<dbReference type="SUPFAM" id="SSF81296">
    <property type="entry name" value="E set domains"/>
    <property type="match status" value="1"/>
</dbReference>
<name>A0A8K0DAR9_IGNLU</name>
<dbReference type="InterPro" id="IPR014756">
    <property type="entry name" value="Ig_E-set"/>
</dbReference>
<keyword evidence="4" id="KW-1185">Reference proteome</keyword>
<accession>A0A8K0DAR9</accession>
<evidence type="ECO:0000259" key="2">
    <source>
        <dbReference type="Pfam" id="PF00339"/>
    </source>
</evidence>
<dbReference type="GO" id="GO:0005737">
    <property type="term" value="C:cytoplasm"/>
    <property type="evidence" value="ECO:0007669"/>
    <property type="project" value="TreeGrafter"/>
</dbReference>
<gene>
    <name evidence="3" type="ORF">ILUMI_06055</name>
</gene>
<dbReference type="PANTHER" id="PTHR11188:SF176">
    <property type="entry name" value="ARRESTIN DOMAIN-CONTAINING PROTEIN 1"/>
    <property type="match status" value="1"/>
</dbReference>
<dbReference type="Pfam" id="PF00339">
    <property type="entry name" value="Arrestin_N"/>
    <property type="match status" value="1"/>
</dbReference>
<sequence>MGDYVKIRLDNYNNACYPGQTLVGKVECMLTSEETIRAIRIKFKGRAKTQWSANKKTYTGEDIYFDQLFNLVGGDQDLTIPAGTHSYPFSYILPNTSLPSPFSGTCGNVKYKIKVTVDRPWKIDYEDEFLLNVIAPFDLNNFLEIRVSSLILHSD</sequence>
<dbReference type="Proteomes" id="UP000801492">
    <property type="component" value="Unassembled WGS sequence"/>
</dbReference>
<evidence type="ECO:0000313" key="3">
    <source>
        <dbReference type="EMBL" id="KAF2900137.1"/>
    </source>
</evidence>
<comment type="similarity">
    <text evidence="1">Belongs to the arrestin family.</text>
</comment>
<comment type="caution">
    <text evidence="3">The sequence shown here is derived from an EMBL/GenBank/DDBJ whole genome shotgun (WGS) entry which is preliminary data.</text>
</comment>
<dbReference type="InterPro" id="IPR011021">
    <property type="entry name" value="Arrestin-like_N"/>
</dbReference>
<dbReference type="GO" id="GO:0015031">
    <property type="term" value="P:protein transport"/>
    <property type="evidence" value="ECO:0007669"/>
    <property type="project" value="TreeGrafter"/>
</dbReference>
<protein>
    <recommendedName>
        <fullName evidence="2">Arrestin-like N-terminal domain-containing protein</fullName>
    </recommendedName>
</protein>
<dbReference type="InterPro" id="IPR014752">
    <property type="entry name" value="Arrestin-like_C"/>
</dbReference>
<organism evidence="3 4">
    <name type="scientific">Ignelater luminosus</name>
    <name type="common">Cucubano</name>
    <name type="synonym">Pyrophorus luminosus</name>
    <dbReference type="NCBI Taxonomy" id="2038154"/>
    <lineage>
        <taxon>Eukaryota</taxon>
        <taxon>Metazoa</taxon>
        <taxon>Ecdysozoa</taxon>
        <taxon>Arthropoda</taxon>
        <taxon>Hexapoda</taxon>
        <taxon>Insecta</taxon>
        <taxon>Pterygota</taxon>
        <taxon>Neoptera</taxon>
        <taxon>Endopterygota</taxon>
        <taxon>Coleoptera</taxon>
        <taxon>Polyphaga</taxon>
        <taxon>Elateriformia</taxon>
        <taxon>Elateroidea</taxon>
        <taxon>Elateridae</taxon>
        <taxon>Agrypninae</taxon>
        <taxon>Pyrophorini</taxon>
        <taxon>Ignelater</taxon>
    </lineage>
</organism>
<proteinExistence type="inferred from homology"/>
<dbReference type="Gene3D" id="2.60.40.640">
    <property type="match status" value="1"/>
</dbReference>
<evidence type="ECO:0000256" key="1">
    <source>
        <dbReference type="ARBA" id="ARBA00005298"/>
    </source>
</evidence>
<feature type="domain" description="Arrestin-like N-terminal" evidence="2">
    <location>
        <begin position="5"/>
        <end position="140"/>
    </location>
</feature>